<dbReference type="SUPFAM" id="SSF56176">
    <property type="entry name" value="FAD-binding/transporter-associated domain-like"/>
    <property type="match status" value="1"/>
</dbReference>
<dbReference type="SUPFAM" id="SSF55447">
    <property type="entry name" value="CO dehydrogenase flavoprotein C-terminal domain-like"/>
    <property type="match status" value="1"/>
</dbReference>
<gene>
    <name evidence="5" type="ORF">PO587_43805</name>
</gene>
<dbReference type="InterPro" id="IPR016166">
    <property type="entry name" value="FAD-bd_PCMH"/>
</dbReference>
<keyword evidence="1" id="KW-0285">Flavoprotein</keyword>
<dbReference type="PANTHER" id="PTHR42659">
    <property type="entry name" value="XANTHINE DEHYDROGENASE SUBUNIT C-RELATED"/>
    <property type="match status" value="1"/>
</dbReference>
<accession>A0ABT5G940</accession>
<evidence type="ECO:0000313" key="6">
    <source>
        <dbReference type="Proteomes" id="UP001221328"/>
    </source>
</evidence>
<evidence type="ECO:0000256" key="1">
    <source>
        <dbReference type="ARBA" id="ARBA00022630"/>
    </source>
</evidence>
<dbReference type="Pfam" id="PF00941">
    <property type="entry name" value="FAD_binding_5"/>
    <property type="match status" value="1"/>
</dbReference>
<dbReference type="EMBL" id="JAQOSK010000034">
    <property type="protein sequence ID" value="MDC2961371.1"/>
    <property type="molecule type" value="Genomic_DNA"/>
</dbReference>
<dbReference type="Gene3D" id="3.30.465.10">
    <property type="match status" value="1"/>
</dbReference>
<dbReference type="InterPro" id="IPR002346">
    <property type="entry name" value="Mopterin_DH_FAD-bd"/>
</dbReference>
<keyword evidence="2" id="KW-0274">FAD</keyword>
<evidence type="ECO:0000259" key="4">
    <source>
        <dbReference type="PROSITE" id="PS51387"/>
    </source>
</evidence>
<keyword evidence="3" id="KW-0560">Oxidoreductase</keyword>
<sequence length="296" mass="30656">MKLPPLVHRTPAGLRDAVDQLAEAAPWEAVPLAGGQSLVPLLASRARRAHVLVDLAGVPELSGLTERDGFLTVGAMTRQHTLAADVRVRAAAPLLATAAGLTGHASVRHRGTLGGTLAFAAPVAQLLTAAYALDARLHLTGPGGDRQCALRTWITGPFTTRLGPAELLTAVRLPVRREGCGYALLQVGHPTGGRPLACVAAIVDTTDDGTVRRAELTVATRQSPPATVDVTDRLDEAADAAASTVAVTAEPDDNGPPASYCRRAARILAGRALTEAIGRARRPAAVPTSAPTREQP</sequence>
<dbReference type="InterPro" id="IPR051312">
    <property type="entry name" value="Diverse_Substr_Oxidored"/>
</dbReference>
<keyword evidence="6" id="KW-1185">Reference proteome</keyword>
<dbReference type="Gene3D" id="3.30.43.10">
    <property type="entry name" value="Uridine Diphospho-n-acetylenolpyruvylglucosamine Reductase, domain 2"/>
    <property type="match status" value="1"/>
</dbReference>
<dbReference type="Proteomes" id="UP001221328">
    <property type="component" value="Unassembled WGS sequence"/>
</dbReference>
<dbReference type="InterPro" id="IPR036683">
    <property type="entry name" value="CO_DH_flav_C_dom_sf"/>
</dbReference>
<evidence type="ECO:0000256" key="2">
    <source>
        <dbReference type="ARBA" id="ARBA00022827"/>
    </source>
</evidence>
<proteinExistence type="predicted"/>
<evidence type="ECO:0000313" key="5">
    <source>
        <dbReference type="EMBL" id="MDC2961371.1"/>
    </source>
</evidence>
<feature type="domain" description="FAD-binding PCMH-type" evidence="4">
    <location>
        <begin position="1"/>
        <end position="178"/>
    </location>
</feature>
<dbReference type="RefSeq" id="WP_272179195.1">
    <property type="nucleotide sequence ID" value="NZ_JAQOSK010000034.1"/>
</dbReference>
<name>A0ABT5G940_9ACTN</name>
<dbReference type="PROSITE" id="PS51387">
    <property type="entry name" value="FAD_PCMH"/>
    <property type="match status" value="1"/>
</dbReference>
<dbReference type="InterPro" id="IPR036318">
    <property type="entry name" value="FAD-bd_PCMH-like_sf"/>
</dbReference>
<dbReference type="InterPro" id="IPR016167">
    <property type="entry name" value="FAD-bd_PCMH_sub1"/>
</dbReference>
<evidence type="ECO:0000256" key="3">
    <source>
        <dbReference type="ARBA" id="ARBA00023002"/>
    </source>
</evidence>
<reference evidence="5 6" key="1">
    <citation type="journal article" date="2015" name="Int. J. Syst. Evol. Microbiol.">
        <title>Streptomyces gilvifuscus sp. nov., an actinomycete that produces antibacterial compounds isolated from soil.</title>
        <authorList>
            <person name="Nguyen T.M."/>
            <person name="Kim J."/>
        </authorList>
    </citation>
    <scope>NUCLEOTIDE SEQUENCE [LARGE SCALE GENOMIC DNA]</scope>
    <source>
        <strain evidence="5 6">T113</strain>
    </source>
</reference>
<organism evidence="5 6">
    <name type="scientific">Streptomyces gilvifuscus</name>
    <dbReference type="NCBI Taxonomy" id="1550617"/>
    <lineage>
        <taxon>Bacteria</taxon>
        <taxon>Bacillati</taxon>
        <taxon>Actinomycetota</taxon>
        <taxon>Actinomycetes</taxon>
        <taxon>Kitasatosporales</taxon>
        <taxon>Streptomycetaceae</taxon>
        <taxon>Streptomyces</taxon>
    </lineage>
</organism>
<protein>
    <submittedName>
        <fullName evidence="5">FAD binding domain-containing protein</fullName>
    </submittedName>
</protein>
<dbReference type="InterPro" id="IPR016169">
    <property type="entry name" value="FAD-bd_PCMH_sub2"/>
</dbReference>
<comment type="caution">
    <text evidence="5">The sequence shown here is derived from an EMBL/GenBank/DDBJ whole genome shotgun (WGS) entry which is preliminary data.</text>
</comment>
<dbReference type="PANTHER" id="PTHR42659:SF2">
    <property type="entry name" value="XANTHINE DEHYDROGENASE SUBUNIT C-RELATED"/>
    <property type="match status" value="1"/>
</dbReference>